<reference evidence="1 2" key="1">
    <citation type="journal article" date="2019" name="Appl. Microbiol. Biotechnol.">
        <title>Genome sequence of Isaria javanica and comparative genome analysis insights into family S53 peptidase evolution in fungal entomopathogens.</title>
        <authorList>
            <person name="Lin R."/>
            <person name="Zhang X."/>
            <person name="Xin B."/>
            <person name="Zou M."/>
            <person name="Gao Y."/>
            <person name="Qin F."/>
            <person name="Hu Q."/>
            <person name="Xie B."/>
            <person name="Cheng X."/>
        </authorList>
    </citation>
    <scope>NUCLEOTIDE SEQUENCE [LARGE SCALE GENOMIC DNA]</scope>
    <source>
        <strain evidence="1 2">IJ1G</strain>
    </source>
</reference>
<dbReference type="AlphaFoldDB" id="A0A545V122"/>
<sequence length="100" mass="10801">MSRKAGHLDSTASFFPKRSVLFGIDGCRSSGMRYQKPDADARVAVLASRVCLDSLLLGGEGVCVCGARDLGASACRALLKRPPWRSMKSVVVVMMLLERI</sequence>
<proteinExistence type="predicted"/>
<comment type="caution">
    <text evidence="1">The sequence shown here is derived from an EMBL/GenBank/DDBJ whole genome shotgun (WGS) entry which is preliminary data.</text>
</comment>
<protein>
    <submittedName>
        <fullName evidence="1">Uncharacterized protein</fullName>
    </submittedName>
</protein>
<keyword evidence="2" id="KW-1185">Reference proteome</keyword>
<organism evidence="1 2">
    <name type="scientific">Cordyceps javanica</name>
    <dbReference type="NCBI Taxonomy" id="43265"/>
    <lineage>
        <taxon>Eukaryota</taxon>
        <taxon>Fungi</taxon>
        <taxon>Dikarya</taxon>
        <taxon>Ascomycota</taxon>
        <taxon>Pezizomycotina</taxon>
        <taxon>Sordariomycetes</taxon>
        <taxon>Hypocreomycetidae</taxon>
        <taxon>Hypocreales</taxon>
        <taxon>Cordycipitaceae</taxon>
        <taxon>Cordyceps</taxon>
    </lineage>
</organism>
<dbReference type="Proteomes" id="UP000315783">
    <property type="component" value="Unassembled WGS sequence"/>
</dbReference>
<dbReference type="EMBL" id="SPUK01000008">
    <property type="protein sequence ID" value="TQV95420.1"/>
    <property type="molecule type" value="Genomic_DNA"/>
</dbReference>
<evidence type="ECO:0000313" key="2">
    <source>
        <dbReference type="Proteomes" id="UP000315783"/>
    </source>
</evidence>
<name>A0A545V122_9HYPO</name>
<gene>
    <name evidence="1" type="ORF">IF1G_06407</name>
</gene>
<accession>A0A545V122</accession>
<evidence type="ECO:0000313" key="1">
    <source>
        <dbReference type="EMBL" id="TQV95420.1"/>
    </source>
</evidence>